<dbReference type="SMART" id="SM01235">
    <property type="entry name" value="Haem_bd"/>
    <property type="match status" value="1"/>
</dbReference>
<gene>
    <name evidence="2" type="ORF">VB264_08710</name>
</gene>
<protein>
    <submittedName>
        <fullName evidence="2">Heme-binding domain-containing protein</fullName>
    </submittedName>
</protein>
<keyword evidence="3" id="KW-1185">Reference proteome</keyword>
<dbReference type="EMBL" id="JAYFUL010000010">
    <property type="protein sequence ID" value="MEA5257865.1"/>
    <property type="molecule type" value="Genomic_DNA"/>
</dbReference>
<comment type="caution">
    <text evidence="2">The sequence shown here is derived from an EMBL/GenBank/DDBJ whole genome shotgun (WGS) entry which is preliminary data.</text>
</comment>
<evidence type="ECO:0000313" key="3">
    <source>
        <dbReference type="Proteomes" id="UP001304671"/>
    </source>
</evidence>
<organism evidence="2 3">
    <name type="scientific">Arcicella aquatica</name>
    <dbReference type="NCBI Taxonomy" id="217141"/>
    <lineage>
        <taxon>Bacteria</taxon>
        <taxon>Pseudomonadati</taxon>
        <taxon>Bacteroidota</taxon>
        <taxon>Cytophagia</taxon>
        <taxon>Cytophagales</taxon>
        <taxon>Flectobacillaceae</taxon>
        <taxon>Arcicella</taxon>
    </lineage>
</organism>
<sequence>MKNKILFALVIVLVLIQFIRPERNLSDDQTYNISTKYVVTDEVKDILTVACNDCHSNKTAYPWYANIQPVAFWLNHHVEEGKEELNFSTFTKLPIAVQNHKLNETVEQIEKGEMPLPSYTYLGLHKEANLTEAQKKVLIDWAKAQMDTLKATYPADSLVLKRRKKPVTD</sequence>
<dbReference type="Pfam" id="PF14376">
    <property type="entry name" value="Haem_bd"/>
    <property type="match status" value="1"/>
</dbReference>
<reference evidence="2 3" key="1">
    <citation type="submission" date="2023-12" db="EMBL/GenBank/DDBJ databases">
        <title>Novel species of the genus Arcicella isolated from rivers.</title>
        <authorList>
            <person name="Lu H."/>
        </authorList>
    </citation>
    <scope>NUCLEOTIDE SEQUENCE [LARGE SCALE GENOMIC DNA]</scope>
    <source>
        <strain evidence="2 3">LMG 21963</strain>
    </source>
</reference>
<name>A0ABU5QLC8_9BACT</name>
<dbReference type="InterPro" id="IPR025992">
    <property type="entry name" value="Haem-bd"/>
</dbReference>
<accession>A0ABU5QLC8</accession>
<feature type="domain" description="Haem-binding" evidence="1">
    <location>
        <begin position="10"/>
        <end position="146"/>
    </location>
</feature>
<evidence type="ECO:0000259" key="1">
    <source>
        <dbReference type="SMART" id="SM01235"/>
    </source>
</evidence>
<proteinExistence type="predicted"/>
<dbReference type="Proteomes" id="UP001304671">
    <property type="component" value="Unassembled WGS sequence"/>
</dbReference>
<evidence type="ECO:0000313" key="2">
    <source>
        <dbReference type="EMBL" id="MEA5257865.1"/>
    </source>
</evidence>
<dbReference type="RefSeq" id="WP_323248541.1">
    <property type="nucleotide sequence ID" value="NZ_JAYFUL010000010.1"/>
</dbReference>